<dbReference type="EMBL" id="KR029597">
    <property type="protein sequence ID" value="AKH47720.1"/>
    <property type="molecule type" value="Genomic_DNA"/>
</dbReference>
<name>A0A0F7L730_9VIRU</name>
<organism evidence="2">
    <name type="scientific">uncultured marine virus</name>
    <dbReference type="NCBI Taxonomy" id="186617"/>
    <lineage>
        <taxon>Viruses</taxon>
        <taxon>environmental samples</taxon>
    </lineage>
</organism>
<evidence type="ECO:0000313" key="2">
    <source>
        <dbReference type="EMBL" id="AKH47720.1"/>
    </source>
</evidence>
<reference evidence="2" key="2">
    <citation type="submission" date="2015-03" db="EMBL/GenBank/DDBJ databases">
        <authorList>
            <person name="Chow C.-E.T."/>
            <person name="Winget D.M."/>
            <person name="White R.A.III."/>
            <person name="Hallam S.J."/>
            <person name="Suttle C.A."/>
        </authorList>
    </citation>
    <scope>NUCLEOTIDE SEQUENCE</scope>
    <source>
        <strain evidence="2">Oxic1_2</strain>
    </source>
</reference>
<protein>
    <submittedName>
        <fullName evidence="2">Uncharacterized protein</fullName>
    </submittedName>
</protein>
<feature type="transmembrane region" description="Helical" evidence="1">
    <location>
        <begin position="20"/>
        <end position="51"/>
    </location>
</feature>
<accession>A0A0F7L730</accession>
<reference evidence="2" key="1">
    <citation type="journal article" date="2015" name="Front. Microbiol.">
        <title>Combining genomic sequencing methods to explore viral diversity and reveal potential virus-host interactions.</title>
        <authorList>
            <person name="Chow C.E."/>
            <person name="Winget D.M."/>
            <person name="White R.A.III."/>
            <person name="Hallam S.J."/>
            <person name="Suttle C.A."/>
        </authorList>
    </citation>
    <scope>NUCLEOTIDE SEQUENCE</scope>
    <source>
        <strain evidence="2">Oxic1_2</strain>
    </source>
</reference>
<keyword evidence="1" id="KW-1133">Transmembrane helix</keyword>
<keyword evidence="1" id="KW-0472">Membrane</keyword>
<sequence length="63" mass="7458">MFLQFLLDDLLKDHPLKLVHLVLQLCCYLLDTYCLTSVSLQLILLIVYLLLIQQHFFHRICVA</sequence>
<proteinExistence type="predicted"/>
<keyword evidence="1" id="KW-0812">Transmembrane</keyword>
<evidence type="ECO:0000256" key="1">
    <source>
        <dbReference type="SAM" id="Phobius"/>
    </source>
</evidence>